<organism evidence="2 3">
    <name type="scientific">Teretinema zuelzerae</name>
    <dbReference type="NCBI Taxonomy" id="156"/>
    <lineage>
        <taxon>Bacteria</taxon>
        <taxon>Pseudomonadati</taxon>
        <taxon>Spirochaetota</taxon>
        <taxon>Spirochaetia</taxon>
        <taxon>Spirochaetales</taxon>
        <taxon>Treponemataceae</taxon>
        <taxon>Teretinema</taxon>
    </lineage>
</organism>
<dbReference type="GO" id="GO:0016747">
    <property type="term" value="F:acyltransferase activity, transferring groups other than amino-acyl groups"/>
    <property type="evidence" value="ECO:0007669"/>
    <property type="project" value="InterPro"/>
</dbReference>
<protein>
    <submittedName>
        <fullName evidence="2">GNAT family N-acetyltransferase</fullName>
    </submittedName>
</protein>
<gene>
    <name evidence="2" type="ORF">K7J14_04785</name>
</gene>
<dbReference type="PROSITE" id="PS51186">
    <property type="entry name" value="GNAT"/>
    <property type="match status" value="1"/>
</dbReference>
<reference evidence="2" key="1">
    <citation type="submission" date="2021-08" db="EMBL/GenBank/DDBJ databases">
        <title>Comparative analyses of Brucepasteria parasyntrophica and Teretinema zuelzerae.</title>
        <authorList>
            <person name="Song Y."/>
            <person name="Brune A."/>
        </authorList>
    </citation>
    <scope>NUCLEOTIDE SEQUENCE</scope>
    <source>
        <strain evidence="2">DSM 1903</strain>
    </source>
</reference>
<name>A0AAE3JKK0_9SPIR</name>
<dbReference type="AlphaFoldDB" id="A0AAE3JKK0"/>
<evidence type="ECO:0000313" key="3">
    <source>
        <dbReference type="Proteomes" id="UP001198163"/>
    </source>
</evidence>
<dbReference type="EMBL" id="JAINWA010000001">
    <property type="protein sequence ID" value="MCD1654014.1"/>
    <property type="molecule type" value="Genomic_DNA"/>
</dbReference>
<dbReference type="InterPro" id="IPR000182">
    <property type="entry name" value="GNAT_dom"/>
</dbReference>
<evidence type="ECO:0000313" key="2">
    <source>
        <dbReference type="EMBL" id="MCD1654014.1"/>
    </source>
</evidence>
<keyword evidence="3" id="KW-1185">Reference proteome</keyword>
<feature type="domain" description="N-acetyltransferase" evidence="1">
    <location>
        <begin position="1"/>
        <end position="164"/>
    </location>
</feature>
<dbReference type="Pfam" id="PF00583">
    <property type="entry name" value="Acetyltransf_1"/>
    <property type="match status" value="1"/>
</dbReference>
<comment type="caution">
    <text evidence="2">The sequence shown here is derived from an EMBL/GenBank/DDBJ whole genome shotgun (WGS) entry which is preliminary data.</text>
</comment>
<dbReference type="InterPro" id="IPR016181">
    <property type="entry name" value="Acyl_CoA_acyltransferase"/>
</dbReference>
<dbReference type="CDD" id="cd04301">
    <property type="entry name" value="NAT_SF"/>
    <property type="match status" value="1"/>
</dbReference>
<sequence length="164" mass="18733">MDIRPLGADSTNAVLHLFNTVIRDMKQKGIDQWDDIYPSKELLRNDILAGSAWGCFEGETLAGYLAIDADEPKEYAALPWEWGIDNHLMIHRICIHPLKRQNGYSQALLAAVEKWAAETGCKAIRLDTHMTNKVAQYTFEKNGYAFRGTVEFRKGTFFCYEKEL</sequence>
<proteinExistence type="predicted"/>
<evidence type="ECO:0000259" key="1">
    <source>
        <dbReference type="PROSITE" id="PS51186"/>
    </source>
</evidence>
<dbReference type="RefSeq" id="WP_230753778.1">
    <property type="nucleotide sequence ID" value="NZ_JAINWA010000001.1"/>
</dbReference>
<accession>A0AAE3JKK0</accession>
<dbReference type="SUPFAM" id="SSF55729">
    <property type="entry name" value="Acyl-CoA N-acyltransferases (Nat)"/>
    <property type="match status" value="1"/>
</dbReference>
<dbReference type="Proteomes" id="UP001198163">
    <property type="component" value="Unassembled WGS sequence"/>
</dbReference>
<dbReference type="Gene3D" id="3.40.630.30">
    <property type="match status" value="1"/>
</dbReference>